<reference evidence="14 15" key="1">
    <citation type="journal article" date="2015" name="Sci. Rep.">
        <title>A comparative genomics and reductive dehalogenase gene transcription study of two chloroethene-respiring bacteria, Dehalococcoides mccartyi strains MB and 11a.</title>
        <authorList>
            <person name="Low A."/>
            <person name="Shen Z."/>
            <person name="Cheng D."/>
            <person name="Rogers M.J."/>
            <person name="Lee P.K."/>
            <person name="He J."/>
        </authorList>
    </citation>
    <scope>NUCLEOTIDE SEQUENCE [LARGE SCALE GENOMIC DNA]</scope>
    <source>
        <strain evidence="14 15">MB</strain>
    </source>
</reference>
<proteinExistence type="inferred from homology"/>
<dbReference type="CDD" id="cd06446">
    <property type="entry name" value="Trp-synth_B"/>
    <property type="match status" value="1"/>
</dbReference>
<dbReference type="InterPro" id="IPR006653">
    <property type="entry name" value="Trp_synth_b_CS"/>
</dbReference>
<dbReference type="InterPro" id="IPR001926">
    <property type="entry name" value="TrpB-like_PALP"/>
</dbReference>
<dbReference type="RefSeq" id="WP_058292426.1">
    <property type="nucleotide sequence ID" value="NZ_JGYD01000018.1"/>
</dbReference>
<comment type="catalytic activity">
    <reaction evidence="11 12">
        <text>(1S,2R)-1-C-(indol-3-yl)glycerol 3-phosphate + L-serine = D-glyceraldehyde 3-phosphate + L-tryptophan + H2O</text>
        <dbReference type="Rhea" id="RHEA:10532"/>
        <dbReference type="ChEBI" id="CHEBI:15377"/>
        <dbReference type="ChEBI" id="CHEBI:33384"/>
        <dbReference type="ChEBI" id="CHEBI:57912"/>
        <dbReference type="ChEBI" id="CHEBI:58866"/>
        <dbReference type="ChEBI" id="CHEBI:59776"/>
        <dbReference type="EC" id="4.2.1.20"/>
    </reaction>
</comment>
<evidence type="ECO:0000256" key="12">
    <source>
        <dbReference type="HAMAP-Rule" id="MF_00133"/>
    </source>
</evidence>
<dbReference type="PIRSF" id="PIRSF001413">
    <property type="entry name" value="Trp_syn_beta"/>
    <property type="match status" value="1"/>
</dbReference>
<dbReference type="HAMAP" id="MF_00133">
    <property type="entry name" value="Trp_synth_beta"/>
    <property type="match status" value="1"/>
</dbReference>
<dbReference type="Gene3D" id="3.40.50.1100">
    <property type="match status" value="2"/>
</dbReference>
<dbReference type="InterPro" id="IPR023026">
    <property type="entry name" value="Trp_synth_beta/beta-like"/>
</dbReference>
<sequence>MPEVNSNCKPGYFGKYGGQFVPEILVPVLNELEQAYEKAKTDEAFQSRLKYLSNTFSGRPTPLYAAERLTEYLGGARIYLKREDLAHTGAHKINNALGQGLLAQHMGKKRVIAETGAGQHGVATAAVCAMLGLECIVYMGEDDIKRQALNVFRMKLMGTEVRSVSSGSRTLKDAINEAMRDWVSNPETTYYIIGSVVGPRPYPAMVRDFQAVIGQETKNQSLKQLGGLPDCIVACVGGGSNAMGIFYDFIPDQSVRLIGVEAAGSGISTGKHSATLSAGKVGILHGAMSYLLQDEHGQVIETHSISAGLDYPGVGPEHSHLKDSKRVEYVSVTDDEALNGFKLLCSLEGIVPALESSHAIAHALKIAGNMPKDKNIVINLSGRGDKDMDIVQKAMGVNL</sequence>
<dbReference type="UniPathway" id="UPA00035">
    <property type="reaction ID" value="UER00044"/>
</dbReference>
<dbReference type="eggNOG" id="COG0133">
    <property type="taxonomic scope" value="Bacteria"/>
</dbReference>
<dbReference type="NCBIfam" id="TIGR00263">
    <property type="entry name" value="trpB"/>
    <property type="match status" value="1"/>
</dbReference>
<dbReference type="OrthoDB" id="9766131at2"/>
<evidence type="ECO:0000256" key="11">
    <source>
        <dbReference type="ARBA" id="ARBA00049047"/>
    </source>
</evidence>
<evidence type="ECO:0000256" key="6">
    <source>
        <dbReference type="ARBA" id="ARBA00022605"/>
    </source>
</evidence>
<evidence type="ECO:0000313" key="14">
    <source>
        <dbReference type="EMBL" id="KSV17892.1"/>
    </source>
</evidence>
<dbReference type="EC" id="4.2.1.20" evidence="12"/>
<keyword evidence="7 12" id="KW-0822">Tryptophan biosynthesis</keyword>
<dbReference type="FunFam" id="3.40.50.1100:FF:000001">
    <property type="entry name" value="Tryptophan synthase beta chain"/>
    <property type="match status" value="1"/>
</dbReference>
<accession>A0A0V8M2A9</accession>
<keyword evidence="6 12" id="KW-0028">Amino-acid biosynthesis</keyword>
<evidence type="ECO:0000256" key="7">
    <source>
        <dbReference type="ARBA" id="ARBA00022822"/>
    </source>
</evidence>
<dbReference type="PROSITE" id="PS00168">
    <property type="entry name" value="TRP_SYNTHASE_BETA"/>
    <property type="match status" value="1"/>
</dbReference>
<dbReference type="FunFam" id="3.40.50.1100:FF:000004">
    <property type="entry name" value="Tryptophan synthase beta chain"/>
    <property type="match status" value="1"/>
</dbReference>
<gene>
    <name evidence="12" type="primary">trpB</name>
    <name evidence="14" type="ORF">DA01_04340</name>
</gene>
<keyword evidence="8 12" id="KW-0663">Pyridoxal phosphate</keyword>
<comment type="caution">
    <text evidence="14">The sequence shown here is derived from an EMBL/GenBank/DDBJ whole genome shotgun (WGS) entry which is preliminary data.</text>
</comment>
<keyword evidence="9 12" id="KW-0057">Aromatic amino acid biosynthesis</keyword>
<comment type="subunit">
    <text evidence="5 12">Tetramer of two alpha and two beta chains.</text>
</comment>
<comment type="function">
    <text evidence="2 12">The beta subunit is responsible for the synthesis of L-tryptophan from indole and L-serine.</text>
</comment>
<evidence type="ECO:0000256" key="4">
    <source>
        <dbReference type="ARBA" id="ARBA00009982"/>
    </source>
</evidence>
<dbReference type="EMBL" id="JGYD01000018">
    <property type="protein sequence ID" value="KSV17892.1"/>
    <property type="molecule type" value="Genomic_DNA"/>
</dbReference>
<dbReference type="InterPro" id="IPR036052">
    <property type="entry name" value="TrpB-like_PALP_sf"/>
</dbReference>
<protein>
    <recommendedName>
        <fullName evidence="12">Tryptophan synthase beta chain</fullName>
        <ecNumber evidence="12">4.2.1.20</ecNumber>
    </recommendedName>
</protein>
<dbReference type="InterPro" id="IPR006654">
    <property type="entry name" value="Trp_synth_beta"/>
</dbReference>
<evidence type="ECO:0000256" key="5">
    <source>
        <dbReference type="ARBA" id="ARBA00011270"/>
    </source>
</evidence>
<feature type="domain" description="Tryptophan synthase beta chain-like PALP" evidence="13">
    <location>
        <begin position="58"/>
        <end position="382"/>
    </location>
</feature>
<evidence type="ECO:0000256" key="3">
    <source>
        <dbReference type="ARBA" id="ARBA00004733"/>
    </source>
</evidence>
<dbReference type="Proteomes" id="UP000053577">
    <property type="component" value="Unassembled WGS sequence"/>
</dbReference>
<comment type="similarity">
    <text evidence="4 12">Belongs to the TrpB family.</text>
</comment>
<evidence type="ECO:0000256" key="1">
    <source>
        <dbReference type="ARBA" id="ARBA00001933"/>
    </source>
</evidence>
<dbReference type="PANTHER" id="PTHR48077:SF3">
    <property type="entry name" value="TRYPTOPHAN SYNTHASE"/>
    <property type="match status" value="1"/>
</dbReference>
<dbReference type="Pfam" id="PF00291">
    <property type="entry name" value="PALP"/>
    <property type="match status" value="1"/>
</dbReference>
<evidence type="ECO:0000313" key="15">
    <source>
        <dbReference type="Proteomes" id="UP000053577"/>
    </source>
</evidence>
<feature type="modified residue" description="N6-(pyridoxal phosphate)lysine" evidence="12">
    <location>
        <position position="92"/>
    </location>
</feature>
<comment type="cofactor">
    <cofactor evidence="1 12">
        <name>pyridoxal 5'-phosphate</name>
        <dbReference type="ChEBI" id="CHEBI:597326"/>
    </cofactor>
</comment>
<evidence type="ECO:0000256" key="2">
    <source>
        <dbReference type="ARBA" id="ARBA00002786"/>
    </source>
</evidence>
<dbReference type="GO" id="GO:0005737">
    <property type="term" value="C:cytoplasm"/>
    <property type="evidence" value="ECO:0007669"/>
    <property type="project" value="TreeGrafter"/>
</dbReference>
<evidence type="ECO:0000256" key="10">
    <source>
        <dbReference type="ARBA" id="ARBA00023239"/>
    </source>
</evidence>
<evidence type="ECO:0000256" key="8">
    <source>
        <dbReference type="ARBA" id="ARBA00022898"/>
    </source>
</evidence>
<dbReference type="PATRIC" id="fig|61435.5.peg.861"/>
<comment type="pathway">
    <text evidence="3 12">Amino-acid biosynthesis; L-tryptophan biosynthesis; L-tryptophan from chorismate: step 5/5.</text>
</comment>
<name>A0A0V8M2A9_9CHLR</name>
<evidence type="ECO:0000256" key="9">
    <source>
        <dbReference type="ARBA" id="ARBA00023141"/>
    </source>
</evidence>
<keyword evidence="10 12" id="KW-0456">Lyase</keyword>
<dbReference type="GO" id="GO:0004834">
    <property type="term" value="F:tryptophan synthase activity"/>
    <property type="evidence" value="ECO:0007669"/>
    <property type="project" value="UniProtKB-UniRule"/>
</dbReference>
<dbReference type="AlphaFoldDB" id="A0A0V8M2A9"/>
<evidence type="ECO:0000259" key="13">
    <source>
        <dbReference type="Pfam" id="PF00291"/>
    </source>
</evidence>
<dbReference type="PANTHER" id="PTHR48077">
    <property type="entry name" value="TRYPTOPHAN SYNTHASE-RELATED"/>
    <property type="match status" value="1"/>
</dbReference>
<dbReference type="SUPFAM" id="SSF53686">
    <property type="entry name" value="Tryptophan synthase beta subunit-like PLP-dependent enzymes"/>
    <property type="match status" value="1"/>
</dbReference>
<organism evidence="14 15">
    <name type="scientific">Dehalococcoides mccartyi</name>
    <dbReference type="NCBI Taxonomy" id="61435"/>
    <lineage>
        <taxon>Bacteria</taxon>
        <taxon>Bacillati</taxon>
        <taxon>Chloroflexota</taxon>
        <taxon>Dehalococcoidia</taxon>
        <taxon>Dehalococcoidales</taxon>
        <taxon>Dehalococcoidaceae</taxon>
        <taxon>Dehalococcoides</taxon>
    </lineage>
</organism>